<accession>A0A7R8W4P2</accession>
<keyword evidence="2" id="KW-0732">Signal</keyword>
<reference evidence="3" key="1">
    <citation type="submission" date="2020-11" db="EMBL/GenBank/DDBJ databases">
        <authorList>
            <person name="Tran Van P."/>
        </authorList>
    </citation>
    <scope>NUCLEOTIDE SEQUENCE</scope>
</reference>
<feature type="signal peptide" evidence="2">
    <location>
        <begin position="1"/>
        <end position="31"/>
    </location>
</feature>
<feature type="chain" id="PRO_5043837362" evidence="2">
    <location>
        <begin position="32"/>
        <end position="629"/>
    </location>
</feature>
<sequence>MAHIREIISDTQFGVLLIILPCLLLPSSCESRISEANDSQKSPVVENSETLIPQQELHDTEIEEDPKTEVEVFEYENITTHPDLKVEITANIKPRVDKSSNDVPSELGFFMPTSGAFTTQKPESQLVASATVVEHSQLRERTPKVLEVNDTISFEGASALWDDVIDQLGLSASEANSKVVLNDKITTMRPSTFSRGNQKTKAALLEKKRKLAELRALVQESRQFRPPIRVELINHGARPLKPPRHPLSDTHQTSGETDPAGSQDGKGSSETAGASDSQLVIESESEEDFSGATGKEGARNDMNRDKAVNASLAKVEETREQLRGTREILQTNLEHASVSSPLLVPIGETYVPPPLSHHGHHGGRPEIFQQHHNLLSEHPRPFEVSGPFDIPVGSLGVSKAHGSYGVPKPSKSYGLPKPSKSYGAPPPLSSGLGIPPPLSPGHGIPPSHGHGRLPSKTYGPPPQHSYYGHPYIGETYYEVVEEYPSFSNLLNEIKFFGYTIPELKAAKIEFLKKLFGYGKAQEYATEIYLPPEIASVDTVKKGYSGMTPAQVLHYHTHSHSHKHIHKYYGGKKNRYGKSYGTLDHIHYPGPLIGPIIGFNNLQSKKPSGLTYVMQQFLKGFFGNIFAQRK</sequence>
<evidence type="ECO:0000256" key="2">
    <source>
        <dbReference type="SAM" id="SignalP"/>
    </source>
</evidence>
<protein>
    <submittedName>
        <fullName evidence="3">Uncharacterized protein</fullName>
    </submittedName>
</protein>
<feature type="region of interest" description="Disordered" evidence="1">
    <location>
        <begin position="401"/>
        <end position="460"/>
    </location>
</feature>
<dbReference type="AlphaFoldDB" id="A0A7R8W4P2"/>
<feature type="region of interest" description="Disordered" evidence="1">
    <location>
        <begin position="234"/>
        <end position="305"/>
    </location>
</feature>
<evidence type="ECO:0000256" key="1">
    <source>
        <dbReference type="SAM" id="MobiDB-lite"/>
    </source>
</evidence>
<dbReference type="EMBL" id="OB660446">
    <property type="protein sequence ID" value="CAD7224827.1"/>
    <property type="molecule type" value="Genomic_DNA"/>
</dbReference>
<organism evidence="3">
    <name type="scientific">Cyprideis torosa</name>
    <dbReference type="NCBI Taxonomy" id="163714"/>
    <lineage>
        <taxon>Eukaryota</taxon>
        <taxon>Metazoa</taxon>
        <taxon>Ecdysozoa</taxon>
        <taxon>Arthropoda</taxon>
        <taxon>Crustacea</taxon>
        <taxon>Oligostraca</taxon>
        <taxon>Ostracoda</taxon>
        <taxon>Podocopa</taxon>
        <taxon>Podocopida</taxon>
        <taxon>Cytherocopina</taxon>
        <taxon>Cytheroidea</taxon>
        <taxon>Cytherideidae</taxon>
        <taxon>Cyprideis</taxon>
    </lineage>
</organism>
<feature type="compositionally biased region" description="Basic and acidic residues" evidence="1">
    <location>
        <begin position="296"/>
        <end position="305"/>
    </location>
</feature>
<name>A0A7R8W4P2_9CRUS</name>
<proteinExistence type="predicted"/>
<feature type="compositionally biased region" description="Polar residues" evidence="1">
    <location>
        <begin position="265"/>
        <end position="280"/>
    </location>
</feature>
<feature type="compositionally biased region" description="Pro residues" evidence="1">
    <location>
        <begin position="424"/>
        <end position="439"/>
    </location>
</feature>
<evidence type="ECO:0000313" key="3">
    <source>
        <dbReference type="EMBL" id="CAD7224827.1"/>
    </source>
</evidence>
<gene>
    <name evidence="3" type="ORF">CTOB1V02_LOCUS2780</name>
</gene>